<evidence type="ECO:0000313" key="2">
    <source>
        <dbReference type="EMBL" id="SVD77691.1"/>
    </source>
</evidence>
<proteinExistence type="predicted"/>
<organism evidence="2">
    <name type="scientific">marine metagenome</name>
    <dbReference type="NCBI Taxonomy" id="408172"/>
    <lineage>
        <taxon>unclassified sequences</taxon>
        <taxon>metagenomes</taxon>
        <taxon>ecological metagenomes</taxon>
    </lineage>
</organism>
<feature type="region of interest" description="Disordered" evidence="1">
    <location>
        <begin position="1"/>
        <end position="38"/>
    </location>
</feature>
<sequence>MIPGCVTAATVKKDDFGGMSGDEGERERERQKDKGFEN</sequence>
<name>A0A382Y4H8_9ZZZZ</name>
<accession>A0A382Y4H8</accession>
<protein>
    <submittedName>
        <fullName evidence="2">Uncharacterized protein</fullName>
    </submittedName>
</protein>
<feature type="compositionally biased region" description="Basic and acidic residues" evidence="1">
    <location>
        <begin position="23"/>
        <end position="38"/>
    </location>
</feature>
<dbReference type="EMBL" id="UINC01172561">
    <property type="protein sequence ID" value="SVD77691.1"/>
    <property type="molecule type" value="Genomic_DNA"/>
</dbReference>
<dbReference type="AlphaFoldDB" id="A0A382Y4H8"/>
<reference evidence="2" key="1">
    <citation type="submission" date="2018-05" db="EMBL/GenBank/DDBJ databases">
        <authorList>
            <person name="Lanie J.A."/>
            <person name="Ng W.-L."/>
            <person name="Kazmierczak K.M."/>
            <person name="Andrzejewski T.M."/>
            <person name="Davidsen T.M."/>
            <person name="Wayne K.J."/>
            <person name="Tettelin H."/>
            <person name="Glass J.I."/>
            <person name="Rusch D."/>
            <person name="Podicherti R."/>
            <person name="Tsui H.-C.T."/>
            <person name="Winkler M.E."/>
        </authorList>
    </citation>
    <scope>NUCLEOTIDE SEQUENCE</scope>
</reference>
<gene>
    <name evidence="2" type="ORF">METZ01_LOCUS430545</name>
</gene>
<evidence type="ECO:0000256" key="1">
    <source>
        <dbReference type="SAM" id="MobiDB-lite"/>
    </source>
</evidence>